<evidence type="ECO:0000259" key="3">
    <source>
        <dbReference type="Pfam" id="PF12697"/>
    </source>
</evidence>
<dbReference type="AlphaFoldDB" id="A0A0G4I195"/>
<feature type="region of interest" description="Disordered" evidence="1">
    <location>
        <begin position="372"/>
        <end position="394"/>
    </location>
</feature>
<dbReference type="InterPro" id="IPR000073">
    <property type="entry name" value="AB_hydrolase_1"/>
</dbReference>
<keyword evidence="2" id="KW-0732">Signal</keyword>
<evidence type="ECO:0000256" key="1">
    <source>
        <dbReference type="SAM" id="MobiDB-lite"/>
    </source>
</evidence>
<name>A0A0G4I195_9ALVE</name>
<feature type="domain" description="AB hydrolase-1" evidence="3">
    <location>
        <begin position="122"/>
        <end position="360"/>
    </location>
</feature>
<dbReference type="InterPro" id="IPR029058">
    <property type="entry name" value="AB_hydrolase_fold"/>
</dbReference>
<evidence type="ECO:0000256" key="2">
    <source>
        <dbReference type="SAM" id="SignalP"/>
    </source>
</evidence>
<dbReference type="Gene3D" id="3.40.50.1820">
    <property type="entry name" value="alpha/beta hydrolase"/>
    <property type="match status" value="1"/>
</dbReference>
<dbReference type="Pfam" id="PF12697">
    <property type="entry name" value="Abhydrolase_6"/>
    <property type="match status" value="1"/>
</dbReference>
<proteinExistence type="predicted"/>
<reference evidence="4" key="1">
    <citation type="submission" date="2014-11" db="EMBL/GenBank/DDBJ databases">
        <authorList>
            <person name="Otto D Thomas"/>
            <person name="Naeem Raeece"/>
        </authorList>
    </citation>
    <scope>NUCLEOTIDE SEQUENCE</scope>
</reference>
<dbReference type="PhylomeDB" id="A0A0G4I195"/>
<dbReference type="VEuPathDB" id="CryptoDB:Cvel_10092"/>
<dbReference type="PRINTS" id="PR00412">
    <property type="entry name" value="EPOXHYDRLASE"/>
</dbReference>
<gene>
    <name evidence="4" type="ORF">Cvel_10092</name>
</gene>
<accession>A0A0G4I195</accession>
<organism evidence="4">
    <name type="scientific">Chromera velia CCMP2878</name>
    <dbReference type="NCBI Taxonomy" id="1169474"/>
    <lineage>
        <taxon>Eukaryota</taxon>
        <taxon>Sar</taxon>
        <taxon>Alveolata</taxon>
        <taxon>Colpodellida</taxon>
        <taxon>Chromeraceae</taxon>
        <taxon>Chromera</taxon>
    </lineage>
</organism>
<dbReference type="InterPro" id="IPR000639">
    <property type="entry name" value="Epox_hydrolase-like"/>
</dbReference>
<dbReference type="PRINTS" id="PR00111">
    <property type="entry name" value="ABHYDROLASE"/>
</dbReference>
<sequence>MRLFRHLFSPCCLALMGECFMLRPKGVGVSSQGCRTSPRIQVRMSHGDRPPPLTPLMEEEINQISESAAQQMIRDMRCFRVSVSREIHEDGFIQVCAVKKTPEDVEETAETRRRGRRVQNPILLLHGFDSSLLDFRRLVSALAERGAEVYAVDLLGWGLTQTEGVKSLSPHAKREVLKAFQMEIAGERPMHIFGSSLGGTATIDFSSEHPEAVASLILAAPQGFVDGLGLLTMAPKFLKRLGISILKSWWLREFACKLSYFDKDRCATEDAVRLGRLHTLREGWEDAQILFQESGGYSVSSKLQMVRDLRSLVLWGEGDEILPPKENAQKLTDAIEADRLVMVEKCGHVPHLERPELTADLIVDWALECEEKEGRGNTERGGSGRTELQNVTMN</sequence>
<dbReference type="SUPFAM" id="SSF53474">
    <property type="entry name" value="alpha/beta-Hydrolases"/>
    <property type="match status" value="1"/>
</dbReference>
<dbReference type="PANTHER" id="PTHR43689">
    <property type="entry name" value="HYDROLASE"/>
    <property type="match status" value="1"/>
</dbReference>
<dbReference type="PANTHER" id="PTHR43689:SF8">
    <property type="entry name" value="ALPHA_BETA-HYDROLASES SUPERFAMILY PROTEIN"/>
    <property type="match status" value="1"/>
</dbReference>
<protein>
    <recommendedName>
        <fullName evidence="3">AB hydrolase-1 domain-containing protein</fullName>
    </recommendedName>
</protein>
<feature type="chain" id="PRO_5005192080" description="AB hydrolase-1 domain-containing protein" evidence="2">
    <location>
        <begin position="20"/>
        <end position="394"/>
    </location>
</feature>
<evidence type="ECO:0000313" key="4">
    <source>
        <dbReference type="EMBL" id="CEM50651.1"/>
    </source>
</evidence>
<dbReference type="EMBL" id="CDMZ01004715">
    <property type="protein sequence ID" value="CEM50651.1"/>
    <property type="molecule type" value="Genomic_DNA"/>
</dbReference>
<dbReference type="GO" id="GO:0003824">
    <property type="term" value="F:catalytic activity"/>
    <property type="evidence" value="ECO:0007669"/>
    <property type="project" value="InterPro"/>
</dbReference>
<feature type="signal peptide" evidence="2">
    <location>
        <begin position="1"/>
        <end position="19"/>
    </location>
</feature>